<reference evidence="5" key="3">
    <citation type="submission" date="2015-06" db="UniProtKB">
        <authorList>
            <consortium name="EnsemblProtists"/>
        </authorList>
    </citation>
    <scope>IDENTIFICATION</scope>
</reference>
<name>L1JXN6_GUITC</name>
<proteinExistence type="predicted"/>
<dbReference type="KEGG" id="gtt:GUITHDRAFT_150456"/>
<dbReference type="PaxDb" id="55529-EKX52848"/>
<dbReference type="Proteomes" id="UP000011087">
    <property type="component" value="Unassembled WGS sequence"/>
</dbReference>
<feature type="coiled-coil region" evidence="1">
    <location>
        <begin position="72"/>
        <end position="99"/>
    </location>
</feature>
<reference evidence="4 6" key="1">
    <citation type="journal article" date="2012" name="Nature">
        <title>Algal genomes reveal evolutionary mosaicism and the fate of nucleomorphs.</title>
        <authorList>
            <consortium name="DOE Joint Genome Institute"/>
            <person name="Curtis B.A."/>
            <person name="Tanifuji G."/>
            <person name="Burki F."/>
            <person name="Gruber A."/>
            <person name="Irimia M."/>
            <person name="Maruyama S."/>
            <person name="Arias M.C."/>
            <person name="Ball S.G."/>
            <person name="Gile G.H."/>
            <person name="Hirakawa Y."/>
            <person name="Hopkins J.F."/>
            <person name="Kuo A."/>
            <person name="Rensing S.A."/>
            <person name="Schmutz J."/>
            <person name="Symeonidi A."/>
            <person name="Elias M."/>
            <person name="Eveleigh R.J."/>
            <person name="Herman E.K."/>
            <person name="Klute M.J."/>
            <person name="Nakayama T."/>
            <person name="Obornik M."/>
            <person name="Reyes-Prieto A."/>
            <person name="Armbrust E.V."/>
            <person name="Aves S.J."/>
            <person name="Beiko R.G."/>
            <person name="Coutinho P."/>
            <person name="Dacks J.B."/>
            <person name="Durnford D.G."/>
            <person name="Fast N.M."/>
            <person name="Green B.R."/>
            <person name="Grisdale C.J."/>
            <person name="Hempel F."/>
            <person name="Henrissat B."/>
            <person name="Hoppner M.P."/>
            <person name="Ishida K."/>
            <person name="Kim E."/>
            <person name="Koreny L."/>
            <person name="Kroth P.G."/>
            <person name="Liu Y."/>
            <person name="Malik S.B."/>
            <person name="Maier U.G."/>
            <person name="McRose D."/>
            <person name="Mock T."/>
            <person name="Neilson J.A."/>
            <person name="Onodera N.T."/>
            <person name="Poole A.M."/>
            <person name="Pritham E.J."/>
            <person name="Richards T.A."/>
            <person name="Rocap G."/>
            <person name="Roy S.W."/>
            <person name="Sarai C."/>
            <person name="Schaack S."/>
            <person name="Shirato S."/>
            <person name="Slamovits C.H."/>
            <person name="Spencer D.F."/>
            <person name="Suzuki S."/>
            <person name="Worden A.Z."/>
            <person name="Zauner S."/>
            <person name="Barry K."/>
            <person name="Bell C."/>
            <person name="Bharti A.K."/>
            <person name="Crow J.A."/>
            <person name="Grimwood J."/>
            <person name="Kramer R."/>
            <person name="Lindquist E."/>
            <person name="Lucas S."/>
            <person name="Salamov A."/>
            <person name="McFadden G.I."/>
            <person name="Lane C.E."/>
            <person name="Keeling P.J."/>
            <person name="Gray M.W."/>
            <person name="Grigoriev I.V."/>
            <person name="Archibald J.M."/>
        </authorList>
    </citation>
    <scope>NUCLEOTIDE SEQUENCE</scope>
    <source>
        <strain evidence="4 6">CCMP2712</strain>
    </source>
</reference>
<evidence type="ECO:0000313" key="5">
    <source>
        <dbReference type="EnsemblProtists" id="EKX52848"/>
    </source>
</evidence>
<dbReference type="AlphaFoldDB" id="L1JXN6"/>
<organism evidence="4">
    <name type="scientific">Guillardia theta (strain CCMP2712)</name>
    <name type="common">Cryptophyte</name>
    <dbReference type="NCBI Taxonomy" id="905079"/>
    <lineage>
        <taxon>Eukaryota</taxon>
        <taxon>Cryptophyceae</taxon>
        <taxon>Pyrenomonadales</taxon>
        <taxon>Geminigeraceae</taxon>
        <taxon>Guillardia</taxon>
    </lineage>
</organism>
<keyword evidence="1" id="KW-0175">Coiled coil</keyword>
<dbReference type="GeneID" id="17309617"/>
<feature type="region of interest" description="Disordered" evidence="2">
    <location>
        <begin position="23"/>
        <end position="52"/>
    </location>
</feature>
<reference evidence="6" key="2">
    <citation type="submission" date="2012-11" db="EMBL/GenBank/DDBJ databases">
        <authorList>
            <person name="Kuo A."/>
            <person name="Curtis B.A."/>
            <person name="Tanifuji G."/>
            <person name="Burki F."/>
            <person name="Gruber A."/>
            <person name="Irimia M."/>
            <person name="Maruyama S."/>
            <person name="Arias M.C."/>
            <person name="Ball S.G."/>
            <person name="Gile G.H."/>
            <person name="Hirakawa Y."/>
            <person name="Hopkins J.F."/>
            <person name="Rensing S.A."/>
            <person name="Schmutz J."/>
            <person name="Symeonidi A."/>
            <person name="Elias M."/>
            <person name="Eveleigh R.J."/>
            <person name="Herman E.K."/>
            <person name="Klute M.J."/>
            <person name="Nakayama T."/>
            <person name="Obornik M."/>
            <person name="Reyes-Prieto A."/>
            <person name="Armbrust E.V."/>
            <person name="Aves S.J."/>
            <person name="Beiko R.G."/>
            <person name="Coutinho P."/>
            <person name="Dacks J.B."/>
            <person name="Durnford D.G."/>
            <person name="Fast N.M."/>
            <person name="Green B.R."/>
            <person name="Grisdale C."/>
            <person name="Hempe F."/>
            <person name="Henrissat B."/>
            <person name="Hoppner M.P."/>
            <person name="Ishida K.-I."/>
            <person name="Kim E."/>
            <person name="Koreny L."/>
            <person name="Kroth P.G."/>
            <person name="Liu Y."/>
            <person name="Malik S.-B."/>
            <person name="Maier U.G."/>
            <person name="McRose D."/>
            <person name="Mock T."/>
            <person name="Neilson J.A."/>
            <person name="Onodera N.T."/>
            <person name="Poole A.M."/>
            <person name="Pritham E.J."/>
            <person name="Richards T.A."/>
            <person name="Rocap G."/>
            <person name="Roy S.W."/>
            <person name="Sarai C."/>
            <person name="Schaack S."/>
            <person name="Shirato S."/>
            <person name="Slamovits C.H."/>
            <person name="Spencer D.F."/>
            <person name="Suzuki S."/>
            <person name="Worden A.Z."/>
            <person name="Zauner S."/>
            <person name="Barry K."/>
            <person name="Bell C."/>
            <person name="Bharti A.K."/>
            <person name="Crow J.A."/>
            <person name="Grimwood J."/>
            <person name="Kramer R."/>
            <person name="Lindquist E."/>
            <person name="Lucas S."/>
            <person name="Salamov A."/>
            <person name="McFadden G.I."/>
            <person name="Lane C.E."/>
            <person name="Keeling P.J."/>
            <person name="Gray M.W."/>
            <person name="Grigoriev I.V."/>
            <person name="Archibald J.M."/>
        </authorList>
    </citation>
    <scope>NUCLEOTIDE SEQUENCE</scope>
    <source>
        <strain evidence="6">CCMP2712</strain>
    </source>
</reference>
<keyword evidence="6" id="KW-1185">Reference proteome</keyword>
<sequence length="125" mass="13771">MSEPLTALEKEVAQILHTKLEVAGDSASSAGVGTEEEALPDPQALPQDGDKLTDMKKCERALKNRLAAKRSRDQARAYVQRLESNVSDLLSQNESLSQLLALSDSRNALLLAENKNLRRDICQLR</sequence>
<dbReference type="HOGENOM" id="CLU_1998575_0_0_1"/>
<evidence type="ECO:0000313" key="4">
    <source>
        <dbReference type="EMBL" id="EKX52848.1"/>
    </source>
</evidence>
<dbReference type="EMBL" id="JH992971">
    <property type="protein sequence ID" value="EKX52848.1"/>
    <property type="molecule type" value="Genomic_DNA"/>
</dbReference>
<dbReference type="GO" id="GO:0003700">
    <property type="term" value="F:DNA-binding transcription factor activity"/>
    <property type="evidence" value="ECO:0007669"/>
    <property type="project" value="InterPro"/>
</dbReference>
<dbReference type="Gene3D" id="1.20.5.170">
    <property type="match status" value="1"/>
</dbReference>
<dbReference type="SUPFAM" id="SSF57959">
    <property type="entry name" value="Leucine zipper domain"/>
    <property type="match status" value="1"/>
</dbReference>
<dbReference type="InterPro" id="IPR046347">
    <property type="entry name" value="bZIP_sf"/>
</dbReference>
<feature type="non-terminal residue" evidence="4">
    <location>
        <position position="125"/>
    </location>
</feature>
<dbReference type="SMART" id="SM00338">
    <property type="entry name" value="BRLZ"/>
    <property type="match status" value="1"/>
</dbReference>
<dbReference type="PROSITE" id="PS50217">
    <property type="entry name" value="BZIP"/>
    <property type="match status" value="1"/>
</dbReference>
<evidence type="ECO:0000313" key="6">
    <source>
        <dbReference type="Proteomes" id="UP000011087"/>
    </source>
</evidence>
<accession>L1JXN6</accession>
<dbReference type="RefSeq" id="XP_005839828.1">
    <property type="nucleotide sequence ID" value="XM_005839771.1"/>
</dbReference>
<dbReference type="InterPro" id="IPR004827">
    <property type="entry name" value="bZIP"/>
</dbReference>
<gene>
    <name evidence="4" type="ORF">GUITHDRAFT_150456</name>
</gene>
<protein>
    <recommendedName>
        <fullName evidence="3">BZIP domain-containing protein</fullName>
    </recommendedName>
</protein>
<evidence type="ECO:0000256" key="1">
    <source>
        <dbReference type="SAM" id="Coils"/>
    </source>
</evidence>
<dbReference type="Pfam" id="PF07716">
    <property type="entry name" value="bZIP_2"/>
    <property type="match status" value="1"/>
</dbReference>
<evidence type="ECO:0000256" key="2">
    <source>
        <dbReference type="SAM" id="MobiDB-lite"/>
    </source>
</evidence>
<dbReference type="EnsemblProtists" id="EKX52848">
    <property type="protein sequence ID" value="EKX52848"/>
    <property type="gene ID" value="GUITHDRAFT_150456"/>
</dbReference>
<feature type="domain" description="BZIP" evidence="3">
    <location>
        <begin position="54"/>
        <end position="96"/>
    </location>
</feature>
<evidence type="ECO:0000259" key="3">
    <source>
        <dbReference type="PROSITE" id="PS50217"/>
    </source>
</evidence>